<dbReference type="Proteomes" id="UP000091926">
    <property type="component" value="Chromosome"/>
</dbReference>
<dbReference type="SUPFAM" id="SSF54506">
    <property type="entry name" value="Diaminopimelate epimerase-like"/>
    <property type="match status" value="1"/>
</dbReference>
<feature type="active site" description="Proton donor" evidence="2">
    <location>
        <position position="252"/>
    </location>
</feature>
<feature type="binding site" evidence="3">
    <location>
        <position position="83"/>
    </location>
    <ligand>
        <name>substrate</name>
    </ligand>
</feature>
<evidence type="ECO:0000313" key="4">
    <source>
        <dbReference type="EMBL" id="ANN79985.1"/>
    </source>
</evidence>
<gene>
    <name evidence="4" type="ORF">BAU07_25300</name>
</gene>
<dbReference type="Pfam" id="PF05544">
    <property type="entry name" value="Pro_racemase"/>
    <property type="match status" value="1"/>
</dbReference>
<dbReference type="PIRSF" id="PIRSF029792">
    <property type="entry name" value="Pro_racemase"/>
    <property type="match status" value="1"/>
</dbReference>
<feature type="binding site" evidence="3">
    <location>
        <position position="248"/>
    </location>
    <ligand>
        <name>substrate</name>
    </ligand>
</feature>
<evidence type="ECO:0000256" key="2">
    <source>
        <dbReference type="PIRSR" id="PIRSR029792-1"/>
    </source>
</evidence>
<dbReference type="PANTHER" id="PTHR33442">
    <property type="entry name" value="TRANS-3-HYDROXY-L-PROLINE DEHYDRATASE"/>
    <property type="match status" value="1"/>
</dbReference>
<dbReference type="GO" id="GO:0047580">
    <property type="term" value="F:4-hydroxyproline epimerase activity"/>
    <property type="evidence" value="ECO:0007669"/>
    <property type="project" value="TreeGrafter"/>
</dbReference>
<dbReference type="Gene3D" id="3.10.310.10">
    <property type="entry name" value="Diaminopimelate Epimerase, Chain A, domain 1"/>
    <property type="match status" value="2"/>
</dbReference>
<dbReference type="KEGG" id="bfz:BAU07_25300"/>
<dbReference type="EMBL" id="CP016172">
    <property type="protein sequence ID" value="ANN79985.1"/>
    <property type="molecule type" value="Genomic_DNA"/>
</dbReference>
<reference evidence="4 5" key="1">
    <citation type="submission" date="2016-06" db="EMBL/GenBank/DDBJ databases">
        <title>Complete genome sequences of Bordetella bronchialis and Bordetella flabilis.</title>
        <authorList>
            <person name="LiPuma J.J."/>
            <person name="Spilker T."/>
        </authorList>
    </citation>
    <scope>NUCLEOTIDE SEQUENCE [LARGE SCALE GENOMIC DNA]</scope>
    <source>
        <strain evidence="4 5">AU10664</strain>
    </source>
</reference>
<accession>A0A193GJG5</accession>
<evidence type="ECO:0000256" key="1">
    <source>
        <dbReference type="ARBA" id="ARBA00007529"/>
    </source>
</evidence>
<evidence type="ECO:0000313" key="5">
    <source>
        <dbReference type="Proteomes" id="UP000091926"/>
    </source>
</evidence>
<dbReference type="STRING" id="463014.BAU07_25300"/>
<comment type="similarity">
    <text evidence="1">Belongs to the proline racemase family.</text>
</comment>
<proteinExistence type="inferred from homology"/>
<feature type="binding site" evidence="3">
    <location>
        <begin position="253"/>
        <end position="254"/>
    </location>
    <ligand>
        <name>substrate</name>
    </ligand>
</feature>
<sequence length="348" mass="37517">MRWNRMVSALGVHAEGEIGRVITGGVPPIPGRTLLEKMHHINSADDRLLRFLLFEPRGAAQMTVNVLLPAVHPDADVAFIPLQPDGAHALSGSNCMCVATALLETGVVPMREPETRLILETPSGLIQVAAECKDGKCQRVSLEMVPSFVEHLDHPIDVPGLGRITVDVAYGGCYFALVDPRPLGLALDRTEARRLVELGAAIQQAAAAQIAVRHPVLEQAGVVEYALFAGVHPQGFRNCNIIFPGRIDRSPCGTGSAARLAVMHARGLLDVGELAAMYSLIDSRFDCQIARTTRVGSRAAVVSRISGRAWIYSMEQYGRDPDDPYPDGYVLADTWGPAAARIGAPRRP</sequence>
<dbReference type="SFLD" id="SFLDS00028">
    <property type="entry name" value="Proline_Racemase"/>
    <property type="match status" value="1"/>
</dbReference>
<evidence type="ECO:0000256" key="3">
    <source>
        <dbReference type="PIRSR" id="PIRSR029792-2"/>
    </source>
</evidence>
<dbReference type="PANTHER" id="PTHR33442:SF5">
    <property type="entry name" value="BIFUNCTIONAL TRANS-3-HYDROXY-L-PROLINE DEHYDRATASE_2-EPIMERASE"/>
    <property type="match status" value="1"/>
</dbReference>
<name>A0A193GJG5_9BORD</name>
<dbReference type="AlphaFoldDB" id="A0A193GJG5"/>
<feature type="binding site" evidence="3">
    <location>
        <begin position="92"/>
        <end position="93"/>
    </location>
    <ligand>
        <name>substrate</name>
    </ligand>
</feature>
<dbReference type="InterPro" id="IPR008794">
    <property type="entry name" value="Pro_racemase_fam"/>
</dbReference>
<protein>
    <submittedName>
        <fullName evidence="4">Proline racemase</fullName>
    </submittedName>
</protein>
<keyword evidence="5" id="KW-1185">Reference proteome</keyword>
<feature type="active site" description="Proton acceptor" evidence="2">
    <location>
        <position position="91"/>
    </location>
</feature>
<dbReference type="OrthoDB" id="181267at2"/>
<organism evidence="4 5">
    <name type="scientific">Bordetella flabilis</name>
    <dbReference type="NCBI Taxonomy" id="463014"/>
    <lineage>
        <taxon>Bacteria</taxon>
        <taxon>Pseudomonadati</taxon>
        <taxon>Pseudomonadota</taxon>
        <taxon>Betaproteobacteria</taxon>
        <taxon>Burkholderiales</taxon>
        <taxon>Alcaligenaceae</taxon>
        <taxon>Bordetella</taxon>
    </lineage>
</organism>